<gene>
    <name evidence="3" type="ORF">B0H63DRAFT_529015</name>
</gene>
<reference evidence="3" key="1">
    <citation type="journal article" date="2023" name="Mol. Phylogenet. Evol.">
        <title>Genome-scale phylogeny and comparative genomics of the fungal order Sordariales.</title>
        <authorList>
            <person name="Hensen N."/>
            <person name="Bonometti L."/>
            <person name="Westerberg I."/>
            <person name="Brannstrom I.O."/>
            <person name="Guillou S."/>
            <person name="Cros-Aarteil S."/>
            <person name="Calhoun S."/>
            <person name="Haridas S."/>
            <person name="Kuo A."/>
            <person name="Mondo S."/>
            <person name="Pangilinan J."/>
            <person name="Riley R."/>
            <person name="LaButti K."/>
            <person name="Andreopoulos B."/>
            <person name="Lipzen A."/>
            <person name="Chen C."/>
            <person name="Yan M."/>
            <person name="Daum C."/>
            <person name="Ng V."/>
            <person name="Clum A."/>
            <person name="Steindorff A."/>
            <person name="Ohm R.A."/>
            <person name="Martin F."/>
            <person name="Silar P."/>
            <person name="Natvig D.O."/>
            <person name="Lalanne C."/>
            <person name="Gautier V."/>
            <person name="Ament-Velasquez S.L."/>
            <person name="Kruys A."/>
            <person name="Hutchinson M.I."/>
            <person name="Powell A.J."/>
            <person name="Barry K."/>
            <person name="Miller A.N."/>
            <person name="Grigoriev I.V."/>
            <person name="Debuchy R."/>
            <person name="Gladieux P."/>
            <person name="Hiltunen Thoren M."/>
            <person name="Johannesson H."/>
        </authorList>
    </citation>
    <scope>NUCLEOTIDE SEQUENCE</scope>
    <source>
        <strain evidence="3">CBS 232.78</strain>
    </source>
</reference>
<dbReference type="AlphaFoldDB" id="A0AAE0N3D1"/>
<feature type="compositionally biased region" description="Basic and acidic residues" evidence="1">
    <location>
        <begin position="546"/>
        <end position="559"/>
    </location>
</feature>
<comment type="caution">
    <text evidence="3">The sequence shown here is derived from an EMBL/GenBank/DDBJ whole genome shotgun (WGS) entry which is preliminary data.</text>
</comment>
<accession>A0AAE0N3D1</accession>
<feature type="compositionally biased region" description="Low complexity" evidence="1">
    <location>
        <begin position="642"/>
        <end position="669"/>
    </location>
</feature>
<dbReference type="EMBL" id="JAULSW010000010">
    <property type="protein sequence ID" value="KAK3368653.1"/>
    <property type="molecule type" value="Genomic_DNA"/>
</dbReference>
<proteinExistence type="predicted"/>
<reference evidence="3" key="2">
    <citation type="submission" date="2023-06" db="EMBL/GenBank/DDBJ databases">
        <authorList>
            <consortium name="Lawrence Berkeley National Laboratory"/>
            <person name="Haridas S."/>
            <person name="Hensen N."/>
            <person name="Bonometti L."/>
            <person name="Westerberg I."/>
            <person name="Brannstrom I.O."/>
            <person name="Guillou S."/>
            <person name="Cros-Aarteil S."/>
            <person name="Calhoun S."/>
            <person name="Kuo A."/>
            <person name="Mondo S."/>
            <person name="Pangilinan J."/>
            <person name="Riley R."/>
            <person name="LaButti K."/>
            <person name="Andreopoulos B."/>
            <person name="Lipzen A."/>
            <person name="Chen C."/>
            <person name="Yanf M."/>
            <person name="Daum C."/>
            <person name="Ng V."/>
            <person name="Clum A."/>
            <person name="Steindorff A."/>
            <person name="Ohm R."/>
            <person name="Martin F."/>
            <person name="Silar P."/>
            <person name="Natvig D."/>
            <person name="Lalanne C."/>
            <person name="Gautier V."/>
            <person name="Ament-velasquez S.L."/>
            <person name="Kruys A."/>
            <person name="Hutchinson M.I."/>
            <person name="Powell A.J."/>
            <person name="Barry K."/>
            <person name="Miller A.N."/>
            <person name="Grigoriev I.V."/>
            <person name="Debuchy R."/>
            <person name="Gladieux P."/>
            <person name="Thoren M.H."/>
            <person name="Johannesson H."/>
        </authorList>
    </citation>
    <scope>NUCLEOTIDE SEQUENCE</scope>
    <source>
        <strain evidence="3">CBS 232.78</strain>
    </source>
</reference>
<sequence>MASPTNRDASDWPANAMSNLQLAPRTTRPRSMSDGSQTWKSKGFSDLMEGFVPETPTVKRWDGIERTCTIWNNLERDPELWYRTGNCFVHLYGKGQSHRGPAFKVSYDGLLTAKCHPLIARFITHDALNPAAAYIEQGQLDLLGKNDSNGKIDLYIPPPLMATKLEIKRFHLGVRNFFAWVFGKPVVGDYLGTALIRLLLTMAEFRCPSADNIDALMGYLNGQGYLEMGNQPIHALAMLHVAENFQFRELYVDSFAHCVGMSDKLFTAPEYQAGIITSVTRKLIRQVRAEMDVKLAHAGVMLRNFLEDDLSEAHIGLTESGRAHLEHFRTFLFAFFSSRLGYYPPVSIDNRSLIFERNTYHLMREDVEALYEYLVDRSFTVSKNMPVLAQGGICTLQSVHGFDLRNKYTPLPHPLPLLPEIAPSSHSRRMSISWLNKPDKLKPDQRLIAHAALVQATNSQEPDLLMNPLVLAYRKFEEESLFSPFKTDRHEKLSQVDARKIRWILVYSIYQVLRSCTDDPPECQDTDGIRYNITINMSYLPPWREGRRQVSIRSRDSPHRNHSFSSPNPILPVPITPALTPESEHASSASAIQPDVDYFSLTRQKNTPAPGRRSRLGSPPVIPPRVRRLNTTLRRSLCLSIPSPSSGMTPNTTSSNTPSSSSTAIGSAPDTGQRMPPYQEIIVQGYGNGTNSVRSGIVELLSVATPTATDTNSTTVGNRLQEPCEDLKPQPLAVRSKSTASTSSTNSIASSTISRFSNLSTVSTVSTAPTATSPVEWIIPPPWETKDADPSANTGDNITIPEIIPVIPLRRRSAPKHNIMGGLKLDEASPPPALPRKNSRRKLNELMQPNPLNIYKGPELTSYDAGGCQPVDVSSIDHTSSDGEGPIDDTVSEVDSFTVPGRGEGKIGDVLDQFSDVGGMRDMSTP</sequence>
<dbReference type="InterPro" id="IPR058317">
    <property type="entry name" value="DUF8004"/>
</dbReference>
<dbReference type="PANTHER" id="PTHR39601">
    <property type="entry name" value="CHORIOGENIN HMINOR"/>
    <property type="match status" value="1"/>
</dbReference>
<feature type="region of interest" description="Disordered" evidence="1">
    <location>
        <begin position="546"/>
        <end position="675"/>
    </location>
</feature>
<feature type="compositionally biased region" description="Polar residues" evidence="1">
    <location>
        <begin position="29"/>
        <end position="40"/>
    </location>
</feature>
<feature type="region of interest" description="Disordered" evidence="1">
    <location>
        <begin position="1"/>
        <end position="41"/>
    </location>
</feature>
<organism evidence="3 4">
    <name type="scientific">Podospora didyma</name>
    <dbReference type="NCBI Taxonomy" id="330526"/>
    <lineage>
        <taxon>Eukaryota</taxon>
        <taxon>Fungi</taxon>
        <taxon>Dikarya</taxon>
        <taxon>Ascomycota</taxon>
        <taxon>Pezizomycotina</taxon>
        <taxon>Sordariomycetes</taxon>
        <taxon>Sordariomycetidae</taxon>
        <taxon>Sordariales</taxon>
        <taxon>Podosporaceae</taxon>
        <taxon>Podospora</taxon>
    </lineage>
</organism>
<feature type="domain" description="DUF8004" evidence="2">
    <location>
        <begin position="215"/>
        <end position="307"/>
    </location>
</feature>
<evidence type="ECO:0000313" key="4">
    <source>
        <dbReference type="Proteomes" id="UP001285441"/>
    </source>
</evidence>
<protein>
    <recommendedName>
        <fullName evidence="2">DUF8004 domain-containing protein</fullName>
    </recommendedName>
</protein>
<evidence type="ECO:0000259" key="2">
    <source>
        <dbReference type="Pfam" id="PF26013"/>
    </source>
</evidence>
<dbReference type="Pfam" id="PF26013">
    <property type="entry name" value="DUF8004"/>
    <property type="match status" value="1"/>
</dbReference>
<name>A0AAE0N3D1_9PEZI</name>
<dbReference type="Proteomes" id="UP001285441">
    <property type="component" value="Unassembled WGS sequence"/>
</dbReference>
<feature type="region of interest" description="Disordered" evidence="1">
    <location>
        <begin position="874"/>
        <end position="926"/>
    </location>
</feature>
<keyword evidence="4" id="KW-1185">Reference proteome</keyword>
<evidence type="ECO:0000256" key="1">
    <source>
        <dbReference type="SAM" id="MobiDB-lite"/>
    </source>
</evidence>
<dbReference type="PANTHER" id="PTHR39601:SF1">
    <property type="entry name" value="CHORIOGENIN HMINOR"/>
    <property type="match status" value="1"/>
</dbReference>
<evidence type="ECO:0000313" key="3">
    <source>
        <dbReference type="EMBL" id="KAK3368653.1"/>
    </source>
</evidence>